<reference evidence="5" key="1">
    <citation type="submission" date="2017-09" db="EMBL/GenBank/DDBJ databases">
        <authorList>
            <person name="Varghese N."/>
            <person name="Submissions S."/>
        </authorList>
    </citation>
    <scope>NUCLEOTIDE SEQUENCE [LARGE SCALE GENOMIC DNA]</scope>
    <source>
        <strain evidence="5">CGMCC 1.12803</strain>
    </source>
</reference>
<sequence length="442" mass="44097">MRNSFTLILISYFILGVSICFGQTKENYIDGGILYARVIFKTSGNWSVPQGVTSVNYLVVGGGGGGGAAYDAGAAGGGGGAHVLTGNLNVSAGTSVNVTIGIGGTGGTANRNIPPYEYGGNNGGSSSFGSITANGGTGGQASRTQLNGFGGAVNTGGNGGGNGVSGGSVGGGGGGGGATSSGSTGNSSSGGNGGAGTSSSLSGAATIYGNGGNGGRSFANSNGSTPTANTGNGGAGAGSASSSSLSGRNGADGIVIFTYPEVDPVLPVSFKMFNAVSSANAINLHWQTTSEQNNSHFIIKRSKDGVNFENFANIDGKGNSSETNSYNLVDKKPNVGTNYYQLSQVDHNGKTTLLSTQSASFGTVKINSSVYPNPFTNSVNANFEQGIFEKAVLSDLSGKVLASIAIEKEQTNCTFKTDRFPSGIYFIKLSGKQSATYKVIKP</sequence>
<feature type="domain" description="Glycine-rich" evidence="3">
    <location>
        <begin position="45"/>
        <end position="259"/>
    </location>
</feature>
<dbReference type="InterPro" id="IPR026444">
    <property type="entry name" value="Secre_tail"/>
</dbReference>
<feature type="domain" description="Secretion system C-terminal sorting" evidence="2">
    <location>
        <begin position="370"/>
        <end position="439"/>
    </location>
</feature>
<gene>
    <name evidence="4" type="ORF">SAMN06297358_3285</name>
</gene>
<evidence type="ECO:0000313" key="4">
    <source>
        <dbReference type="EMBL" id="SOD18980.1"/>
    </source>
</evidence>
<dbReference type="EMBL" id="OCMT01000003">
    <property type="protein sequence ID" value="SOD18980.1"/>
    <property type="molecule type" value="Genomic_DNA"/>
</dbReference>
<dbReference type="AlphaFoldDB" id="A0A286AAQ5"/>
<protein>
    <submittedName>
        <fullName evidence="4">Por secretion system C-terminal sorting domain-containing protein</fullName>
    </submittedName>
</protein>
<dbReference type="Pfam" id="PF21722">
    <property type="entry name" value="Gly_rich_2"/>
    <property type="match status" value="1"/>
</dbReference>
<dbReference type="InterPro" id="IPR049304">
    <property type="entry name" value="Gly_rich_dom"/>
</dbReference>
<feature type="region of interest" description="Disordered" evidence="1">
    <location>
        <begin position="129"/>
        <end position="199"/>
    </location>
</feature>
<feature type="region of interest" description="Disordered" evidence="1">
    <location>
        <begin position="217"/>
        <end position="244"/>
    </location>
</feature>
<accession>A0A286AAQ5</accession>
<organism evidence="4 5">
    <name type="scientific">Pedobacter xixiisoli</name>
    <dbReference type="NCBI Taxonomy" id="1476464"/>
    <lineage>
        <taxon>Bacteria</taxon>
        <taxon>Pseudomonadati</taxon>
        <taxon>Bacteroidota</taxon>
        <taxon>Sphingobacteriia</taxon>
        <taxon>Sphingobacteriales</taxon>
        <taxon>Sphingobacteriaceae</taxon>
        <taxon>Pedobacter</taxon>
    </lineage>
</organism>
<dbReference type="Gene3D" id="2.60.40.10">
    <property type="entry name" value="Immunoglobulins"/>
    <property type="match status" value="1"/>
</dbReference>
<dbReference type="InterPro" id="IPR013783">
    <property type="entry name" value="Ig-like_fold"/>
</dbReference>
<dbReference type="Pfam" id="PF18962">
    <property type="entry name" value="Por_Secre_tail"/>
    <property type="match status" value="1"/>
</dbReference>
<feature type="compositionally biased region" description="Gly residues" evidence="1">
    <location>
        <begin position="148"/>
        <end position="179"/>
    </location>
</feature>
<feature type="compositionally biased region" description="Low complexity" evidence="1">
    <location>
        <begin position="219"/>
        <end position="230"/>
    </location>
</feature>
<dbReference type="OrthoDB" id="756070at2"/>
<proteinExistence type="predicted"/>
<dbReference type="Proteomes" id="UP000219281">
    <property type="component" value="Unassembled WGS sequence"/>
</dbReference>
<keyword evidence="5" id="KW-1185">Reference proteome</keyword>
<name>A0A286AAQ5_9SPHI</name>
<evidence type="ECO:0000259" key="3">
    <source>
        <dbReference type="Pfam" id="PF21722"/>
    </source>
</evidence>
<evidence type="ECO:0000313" key="5">
    <source>
        <dbReference type="Proteomes" id="UP000219281"/>
    </source>
</evidence>
<evidence type="ECO:0000256" key="1">
    <source>
        <dbReference type="SAM" id="MobiDB-lite"/>
    </source>
</evidence>
<dbReference type="RefSeq" id="WP_097133076.1">
    <property type="nucleotide sequence ID" value="NZ_OCMT01000003.1"/>
</dbReference>
<evidence type="ECO:0000259" key="2">
    <source>
        <dbReference type="Pfam" id="PF18962"/>
    </source>
</evidence>
<dbReference type="NCBIfam" id="TIGR04183">
    <property type="entry name" value="Por_Secre_tail"/>
    <property type="match status" value="1"/>
</dbReference>